<protein>
    <submittedName>
        <fullName evidence="2">Lysophospholipase</fullName>
    </submittedName>
</protein>
<feature type="domain" description="SGNH hydrolase-type esterase" evidence="1">
    <location>
        <begin position="24"/>
        <end position="202"/>
    </location>
</feature>
<dbReference type="CDD" id="cd01832">
    <property type="entry name" value="SGNH_hydrolase_like_1"/>
    <property type="match status" value="1"/>
</dbReference>
<reference evidence="2 3" key="1">
    <citation type="submission" date="2019-07" db="EMBL/GenBank/DDBJ databases">
        <title>Whole genome shotgun sequence of Segetibacter aerophilus NBRC 106135.</title>
        <authorList>
            <person name="Hosoyama A."/>
            <person name="Uohara A."/>
            <person name="Ohji S."/>
            <person name="Ichikawa N."/>
        </authorList>
    </citation>
    <scope>NUCLEOTIDE SEQUENCE [LARGE SCALE GENOMIC DNA]</scope>
    <source>
        <strain evidence="2 3">NBRC 106135</strain>
    </source>
</reference>
<comment type="caution">
    <text evidence="2">The sequence shown here is derived from an EMBL/GenBank/DDBJ whole genome shotgun (WGS) entry which is preliminary data.</text>
</comment>
<organism evidence="2 3">
    <name type="scientific">Segetibacter aerophilus</name>
    <dbReference type="NCBI Taxonomy" id="670293"/>
    <lineage>
        <taxon>Bacteria</taxon>
        <taxon>Pseudomonadati</taxon>
        <taxon>Bacteroidota</taxon>
        <taxon>Chitinophagia</taxon>
        <taxon>Chitinophagales</taxon>
        <taxon>Chitinophagaceae</taxon>
        <taxon>Segetibacter</taxon>
    </lineage>
</organism>
<dbReference type="RefSeq" id="WP_170234120.1">
    <property type="nucleotide sequence ID" value="NZ_BJYT01000005.1"/>
</dbReference>
<dbReference type="Gene3D" id="3.40.50.1110">
    <property type="entry name" value="SGNH hydrolase"/>
    <property type="match status" value="1"/>
</dbReference>
<gene>
    <name evidence="2" type="ORF">SAE01_17560</name>
</gene>
<dbReference type="SUPFAM" id="SSF52266">
    <property type="entry name" value="SGNH hydrolase"/>
    <property type="match status" value="1"/>
</dbReference>
<dbReference type="InterPro" id="IPR036514">
    <property type="entry name" value="SGNH_hydro_sf"/>
</dbReference>
<name>A0A512BBE7_9BACT</name>
<dbReference type="Pfam" id="PF13472">
    <property type="entry name" value="Lipase_GDSL_2"/>
    <property type="match status" value="1"/>
</dbReference>
<evidence type="ECO:0000313" key="2">
    <source>
        <dbReference type="EMBL" id="GEO09260.1"/>
    </source>
</evidence>
<dbReference type="AlphaFoldDB" id="A0A512BBE7"/>
<evidence type="ECO:0000313" key="3">
    <source>
        <dbReference type="Proteomes" id="UP000321513"/>
    </source>
</evidence>
<keyword evidence="3" id="KW-1185">Reference proteome</keyword>
<proteinExistence type="predicted"/>
<dbReference type="EMBL" id="BJYT01000005">
    <property type="protein sequence ID" value="GEO09260.1"/>
    <property type="molecule type" value="Genomic_DNA"/>
</dbReference>
<evidence type="ECO:0000259" key="1">
    <source>
        <dbReference type="Pfam" id="PF13472"/>
    </source>
</evidence>
<dbReference type="Proteomes" id="UP000321513">
    <property type="component" value="Unassembled WGS sequence"/>
</dbReference>
<dbReference type="InterPro" id="IPR013830">
    <property type="entry name" value="SGNH_hydro"/>
</dbReference>
<accession>A0A512BBE7</accession>
<dbReference type="GO" id="GO:0016788">
    <property type="term" value="F:hydrolase activity, acting on ester bonds"/>
    <property type="evidence" value="ECO:0007669"/>
    <property type="project" value="UniProtKB-ARBA"/>
</dbReference>
<sequence length="217" mass="23756">MINSSPANPPTTETTSPAGLKYLALGDSYTIGQSVQESERFPAQTVRLLASNNISVETPQYIATTGWTTANLINAINAQNPPKNFDIVTLLIGVNDQYQHMDTSSYRIRFTTLLNMAIAFAANRPSRVFVLSIPDYSATPYVSPSDKGRVSFEIDQFNEINKQITLANNVAYVDITPASREATTDPALVANDGLHPSGKQYARWSELLAPMIKNALK</sequence>